<evidence type="ECO:0000313" key="3">
    <source>
        <dbReference type="Proteomes" id="UP000031465"/>
    </source>
</evidence>
<dbReference type="EMBL" id="JSAN01000044">
    <property type="protein sequence ID" value="KIC72933.1"/>
    <property type="molecule type" value="Genomic_DNA"/>
</dbReference>
<proteinExistence type="predicted"/>
<keyword evidence="1" id="KW-0472">Membrane</keyword>
<evidence type="ECO:0000256" key="1">
    <source>
        <dbReference type="SAM" id="Phobius"/>
    </source>
</evidence>
<name>A0A0C1HDV2_9BACT</name>
<comment type="caution">
    <text evidence="2">The sequence shown here is derived from an EMBL/GenBank/DDBJ whole genome shotgun (WGS) entry which is preliminary data.</text>
</comment>
<protein>
    <submittedName>
        <fullName evidence="2">Uncharacterized protein</fullName>
    </submittedName>
</protein>
<sequence length="57" mass="6615">MKVPLFSFKMSRLALIIFWLIIGLIFLGIYAFDSSLFNKMRQASYQDTPYINLPSGH</sequence>
<keyword evidence="1" id="KW-0812">Transmembrane</keyword>
<dbReference type="RefSeq" id="WP_155117115.1">
    <property type="nucleotide sequence ID" value="NZ_JSAN01000044.1"/>
</dbReference>
<reference evidence="2 3" key="1">
    <citation type="journal article" date="2014" name="Mol. Biol. Evol.">
        <title>Massive expansion of Ubiquitination-related gene families within the Chlamydiae.</title>
        <authorList>
            <person name="Domman D."/>
            <person name="Collingro A."/>
            <person name="Lagkouvardos I."/>
            <person name="Gehre L."/>
            <person name="Weinmaier T."/>
            <person name="Rattei T."/>
            <person name="Subtil A."/>
            <person name="Horn M."/>
        </authorList>
    </citation>
    <scope>NUCLEOTIDE SEQUENCE [LARGE SCALE GENOMIC DNA]</scope>
    <source>
        <strain evidence="2 3">EI2</strain>
    </source>
</reference>
<accession>A0A0C1HDV2</accession>
<evidence type="ECO:0000313" key="2">
    <source>
        <dbReference type="EMBL" id="KIC72933.1"/>
    </source>
</evidence>
<dbReference type="Proteomes" id="UP000031465">
    <property type="component" value="Unassembled WGS sequence"/>
</dbReference>
<dbReference type="PATRIC" id="fig|362787.3.peg.659"/>
<dbReference type="AlphaFoldDB" id="A0A0C1HDV2"/>
<organism evidence="2 3">
    <name type="scientific">Candidatus Protochlamydia amoebophila</name>
    <dbReference type="NCBI Taxonomy" id="362787"/>
    <lineage>
        <taxon>Bacteria</taxon>
        <taxon>Pseudomonadati</taxon>
        <taxon>Chlamydiota</taxon>
        <taxon>Chlamydiia</taxon>
        <taxon>Parachlamydiales</taxon>
        <taxon>Parachlamydiaceae</taxon>
        <taxon>Candidatus Protochlamydia</taxon>
    </lineage>
</organism>
<feature type="transmembrane region" description="Helical" evidence="1">
    <location>
        <begin position="12"/>
        <end position="32"/>
    </location>
</feature>
<gene>
    <name evidence="2" type="ORF">DB44_BX00020</name>
</gene>
<keyword evidence="1" id="KW-1133">Transmembrane helix</keyword>